<organism evidence="3">
    <name type="scientific">Nippostrongylus brasiliensis</name>
    <name type="common">Rat hookworm</name>
    <dbReference type="NCBI Taxonomy" id="27835"/>
    <lineage>
        <taxon>Eukaryota</taxon>
        <taxon>Metazoa</taxon>
        <taxon>Ecdysozoa</taxon>
        <taxon>Nematoda</taxon>
        <taxon>Chromadorea</taxon>
        <taxon>Rhabditida</taxon>
        <taxon>Rhabditina</taxon>
        <taxon>Rhabditomorpha</taxon>
        <taxon>Strongyloidea</taxon>
        <taxon>Heligmosomidae</taxon>
        <taxon>Nippostrongylus</taxon>
    </lineage>
</organism>
<protein>
    <submittedName>
        <fullName evidence="1 3">Uncharacterized protein</fullName>
    </submittedName>
</protein>
<dbReference type="EMBL" id="UYSL01020588">
    <property type="protein sequence ID" value="VDL75322.1"/>
    <property type="molecule type" value="Genomic_DNA"/>
</dbReference>
<evidence type="ECO:0000313" key="3">
    <source>
        <dbReference type="WBParaSite" id="NBR_0001173201-mRNA-1"/>
    </source>
</evidence>
<evidence type="ECO:0000313" key="2">
    <source>
        <dbReference type="Proteomes" id="UP000271162"/>
    </source>
</evidence>
<dbReference type="WBParaSite" id="NBR_0001173201-mRNA-1">
    <property type="protein sequence ID" value="NBR_0001173201-mRNA-1"/>
    <property type="gene ID" value="NBR_0001173201"/>
</dbReference>
<dbReference type="Proteomes" id="UP000271162">
    <property type="component" value="Unassembled WGS sequence"/>
</dbReference>
<reference evidence="3" key="1">
    <citation type="submission" date="2017-02" db="UniProtKB">
        <authorList>
            <consortium name="WormBaseParasite"/>
        </authorList>
    </citation>
    <scope>IDENTIFICATION</scope>
</reference>
<gene>
    <name evidence="1" type="ORF">NBR_LOCUS11733</name>
</gene>
<name>A0A0N4Y6L4_NIPBR</name>
<evidence type="ECO:0000313" key="1">
    <source>
        <dbReference type="EMBL" id="VDL75322.1"/>
    </source>
</evidence>
<keyword evidence="2" id="KW-1185">Reference proteome</keyword>
<reference evidence="1 2" key="2">
    <citation type="submission" date="2018-11" db="EMBL/GenBank/DDBJ databases">
        <authorList>
            <consortium name="Pathogen Informatics"/>
        </authorList>
    </citation>
    <scope>NUCLEOTIDE SEQUENCE [LARGE SCALE GENOMIC DNA]</scope>
</reference>
<dbReference type="AlphaFoldDB" id="A0A0N4Y6L4"/>
<accession>A0A0N4Y6L4</accession>
<proteinExistence type="predicted"/>
<sequence length="98" mass="11408">MSNLVLTELAAVHSKDSHCLWRGRKTKRRRVFLNNDHPPFGFLIAACRINVPLEEQETSSSMVVHRLRMQLSRMRSWVMDSTEKATETAITCERSRHN</sequence>